<evidence type="ECO:0000313" key="2">
    <source>
        <dbReference type="EMBL" id="EGT52470.1"/>
    </source>
</evidence>
<dbReference type="AlphaFoldDB" id="G0N4F4"/>
<dbReference type="eggNOG" id="ENOG502TK8M">
    <property type="taxonomic scope" value="Eukaryota"/>
</dbReference>
<accession>G0N4F4</accession>
<organism evidence="3">
    <name type="scientific">Caenorhabditis brenneri</name>
    <name type="common">Nematode worm</name>
    <dbReference type="NCBI Taxonomy" id="135651"/>
    <lineage>
        <taxon>Eukaryota</taxon>
        <taxon>Metazoa</taxon>
        <taxon>Ecdysozoa</taxon>
        <taxon>Nematoda</taxon>
        <taxon>Chromadorea</taxon>
        <taxon>Rhabditida</taxon>
        <taxon>Rhabditina</taxon>
        <taxon>Rhabditomorpha</taxon>
        <taxon>Rhabditoidea</taxon>
        <taxon>Rhabditidae</taxon>
        <taxon>Peloderinae</taxon>
        <taxon>Caenorhabditis</taxon>
    </lineage>
</organism>
<keyword evidence="3" id="KW-1185">Reference proteome</keyword>
<name>G0N4F4_CAEBE</name>
<dbReference type="InParanoid" id="G0N4F4"/>
<keyword evidence="1" id="KW-0732">Signal</keyword>
<dbReference type="EMBL" id="GL379837">
    <property type="protein sequence ID" value="EGT52470.1"/>
    <property type="molecule type" value="Genomic_DNA"/>
</dbReference>
<evidence type="ECO:0000313" key="3">
    <source>
        <dbReference type="Proteomes" id="UP000008068"/>
    </source>
</evidence>
<dbReference type="Proteomes" id="UP000008068">
    <property type="component" value="Unassembled WGS sequence"/>
</dbReference>
<dbReference type="HOGENOM" id="CLU_1541475_0_0_1"/>
<gene>
    <name evidence="2" type="ORF">CAEBREN_07163</name>
</gene>
<protein>
    <submittedName>
        <fullName evidence="2">Uncharacterized protein</fullName>
    </submittedName>
</protein>
<feature type="chain" id="PRO_5003404210" evidence="1">
    <location>
        <begin position="22"/>
        <end position="174"/>
    </location>
</feature>
<feature type="signal peptide" evidence="1">
    <location>
        <begin position="1"/>
        <end position="21"/>
    </location>
</feature>
<reference evidence="3" key="1">
    <citation type="submission" date="2011-07" db="EMBL/GenBank/DDBJ databases">
        <authorList>
            <consortium name="Caenorhabditis brenneri Sequencing and Analysis Consortium"/>
            <person name="Wilson R.K."/>
        </authorList>
    </citation>
    <scope>NUCLEOTIDE SEQUENCE [LARGE SCALE GENOMIC DNA]</scope>
    <source>
        <strain evidence="3">PB2801</strain>
    </source>
</reference>
<sequence>MKSSLCFLLLLALSAPGFLLGDHAEGDPASAKKILEAYRNGMANQLLLAQLSAFAMAVHSKNMDDLYSLFNTTQEERNDPDTIIKPFLNIRKIKPISASFQEANIKARMLLNEKINMEWELSKKVESPTGWTVSVVRFVKPSKVKKLMPDMSDFIYCVVDRLQCIGNTLAQIFG</sequence>
<evidence type="ECO:0000256" key="1">
    <source>
        <dbReference type="SAM" id="SignalP"/>
    </source>
</evidence>
<proteinExistence type="predicted"/>